<name>A0AAN9LQN4_CANGL</name>
<keyword evidence="4" id="KW-1185">Reference proteome</keyword>
<protein>
    <submittedName>
        <fullName evidence="3">Uncharacterized protein</fullName>
    </submittedName>
</protein>
<proteinExistence type="inferred from homology"/>
<sequence length="153" mass="17284">MSVQMVLHPYSSIVHMLPTDQFCDYLEASTIPHQFLLPKTETLKDYAIKALVNTVDHLGSVKYKVNDLLDEKVVEVSVAELRVSCIGQGIKTWQEYLESLTQQSLAISTPKYYKRCILPVGETKHGANYTKSKYAGCQPHQVQDKKTLHNSIS</sequence>
<dbReference type="EMBL" id="JAYMYQ010000004">
    <property type="protein sequence ID" value="KAK7338649.1"/>
    <property type="molecule type" value="Genomic_DNA"/>
</dbReference>
<dbReference type="Proteomes" id="UP001367508">
    <property type="component" value="Unassembled WGS sequence"/>
</dbReference>
<dbReference type="AlphaFoldDB" id="A0AAN9LQN4"/>
<evidence type="ECO:0000256" key="2">
    <source>
        <dbReference type="ARBA" id="ARBA00025223"/>
    </source>
</evidence>
<evidence type="ECO:0000313" key="3">
    <source>
        <dbReference type="EMBL" id="KAK7338649.1"/>
    </source>
</evidence>
<comment type="function">
    <text evidence="2">Involved in regulation of actin and microtubule organization. Part of a WAVE complex that activates the Arp2/3 complex.</text>
</comment>
<gene>
    <name evidence="3" type="ORF">VNO77_19271</name>
</gene>
<comment type="similarity">
    <text evidence="1">Belongs to the ABI family.</text>
</comment>
<dbReference type="InterPro" id="IPR028457">
    <property type="entry name" value="ABI"/>
</dbReference>
<organism evidence="3 4">
    <name type="scientific">Canavalia gladiata</name>
    <name type="common">Sword bean</name>
    <name type="synonym">Dolichos gladiatus</name>
    <dbReference type="NCBI Taxonomy" id="3824"/>
    <lineage>
        <taxon>Eukaryota</taxon>
        <taxon>Viridiplantae</taxon>
        <taxon>Streptophyta</taxon>
        <taxon>Embryophyta</taxon>
        <taxon>Tracheophyta</taxon>
        <taxon>Spermatophyta</taxon>
        <taxon>Magnoliopsida</taxon>
        <taxon>eudicotyledons</taxon>
        <taxon>Gunneridae</taxon>
        <taxon>Pentapetalae</taxon>
        <taxon>rosids</taxon>
        <taxon>fabids</taxon>
        <taxon>Fabales</taxon>
        <taxon>Fabaceae</taxon>
        <taxon>Papilionoideae</taxon>
        <taxon>50 kb inversion clade</taxon>
        <taxon>NPAAA clade</taxon>
        <taxon>indigoferoid/millettioid clade</taxon>
        <taxon>Phaseoleae</taxon>
        <taxon>Canavalia</taxon>
    </lineage>
</organism>
<evidence type="ECO:0000256" key="1">
    <source>
        <dbReference type="ARBA" id="ARBA00010020"/>
    </source>
</evidence>
<comment type="caution">
    <text evidence="3">The sequence shown here is derived from an EMBL/GenBank/DDBJ whole genome shotgun (WGS) entry which is preliminary data.</text>
</comment>
<dbReference type="PANTHER" id="PTHR10460">
    <property type="entry name" value="ABL INTERACTOR FAMILY MEMBER"/>
    <property type="match status" value="1"/>
</dbReference>
<dbReference type="PANTHER" id="PTHR10460:SF10">
    <property type="entry name" value="PROTEIN ABIL3"/>
    <property type="match status" value="1"/>
</dbReference>
<reference evidence="3 4" key="1">
    <citation type="submission" date="2024-01" db="EMBL/GenBank/DDBJ databases">
        <title>The genomes of 5 underutilized Papilionoideae crops provide insights into root nodulation and disease resistanc.</title>
        <authorList>
            <person name="Jiang F."/>
        </authorList>
    </citation>
    <scope>NUCLEOTIDE SEQUENCE [LARGE SCALE GENOMIC DNA]</scope>
    <source>
        <strain evidence="3">LVBAO_FW01</strain>
        <tissue evidence="3">Leaves</tissue>
    </source>
</reference>
<accession>A0AAN9LQN4</accession>
<evidence type="ECO:0000313" key="4">
    <source>
        <dbReference type="Proteomes" id="UP001367508"/>
    </source>
</evidence>
<dbReference type="Gene3D" id="6.10.140.1620">
    <property type="match status" value="1"/>
</dbReference>